<dbReference type="Proteomes" id="UP000475666">
    <property type="component" value="Unassembled WGS sequence"/>
</dbReference>
<proteinExistence type="predicted"/>
<comment type="caution">
    <text evidence="1">The sequence shown here is derived from an EMBL/GenBank/DDBJ whole genome shotgun (WGS) entry which is preliminary data.</text>
</comment>
<reference evidence="1 2" key="1">
    <citation type="submission" date="2020-01" db="EMBL/GenBank/DDBJ databases">
        <title>Insect and environment-associated Actinomycetes.</title>
        <authorList>
            <person name="Currrie C."/>
            <person name="Chevrette M."/>
            <person name="Carlson C."/>
            <person name="Stubbendieck R."/>
            <person name="Wendt-Pienkowski E."/>
        </authorList>
    </citation>
    <scope>NUCLEOTIDE SEQUENCE [LARGE SCALE GENOMIC DNA]</scope>
    <source>
        <strain evidence="1 2">SID7739</strain>
    </source>
</reference>
<dbReference type="EMBL" id="JAAGMQ010000607">
    <property type="protein sequence ID" value="NEC35495.1"/>
    <property type="molecule type" value="Genomic_DNA"/>
</dbReference>
<organism evidence="1 2">
    <name type="scientific">Streptomyces rubrogriseus</name>
    <dbReference type="NCBI Taxonomy" id="194673"/>
    <lineage>
        <taxon>Bacteria</taxon>
        <taxon>Bacillati</taxon>
        <taxon>Actinomycetota</taxon>
        <taxon>Actinomycetes</taxon>
        <taxon>Kitasatosporales</taxon>
        <taxon>Streptomycetaceae</taxon>
        <taxon>Streptomyces</taxon>
        <taxon>Streptomyces violaceoruber group</taxon>
    </lineage>
</organism>
<accession>A0A6G3TGB8</accession>
<gene>
    <name evidence="1" type="ORF">G3I66_20340</name>
</gene>
<sequence length="121" mass="13012">MEKLYADPTGENAHLDRYAASEALKGAETDAKSTHDRGLVITGKVSLSGANVTKVDVSGQVPNATVSACLDISRWVTASAKSRESVSLPETRLTSYEIVSVVEKYPEGWRVTRDEPQGKAC</sequence>
<keyword evidence="1" id="KW-0449">Lipoprotein</keyword>
<dbReference type="AlphaFoldDB" id="A0A6G3TGB8"/>
<protein>
    <submittedName>
        <fullName evidence="1">Secreted protein/lipoprotein</fullName>
    </submittedName>
</protein>
<evidence type="ECO:0000313" key="1">
    <source>
        <dbReference type="EMBL" id="NEC35495.1"/>
    </source>
</evidence>
<evidence type="ECO:0000313" key="2">
    <source>
        <dbReference type="Proteomes" id="UP000475666"/>
    </source>
</evidence>
<name>A0A6G3TGB8_9ACTN</name>